<name>A0A368YEK1_9RHOB</name>
<evidence type="ECO:0000256" key="1">
    <source>
        <dbReference type="SAM" id="MobiDB-lite"/>
    </source>
</evidence>
<accession>A0A368YEK1</accession>
<sequence length="113" mass="12233">MTQHQPVPQPAPKKAARPAQPGWTYLAHKLLQRLQDHEDLPESDADATDDPARLQNPTPPALTSRTLLMGLRLAASFGSQAAVNAAITPNAITLLRGVTAEDWPALHYILPCL</sequence>
<evidence type="ECO:0000313" key="3">
    <source>
        <dbReference type="Proteomes" id="UP000253345"/>
    </source>
</evidence>
<proteinExistence type="predicted"/>
<dbReference type="EMBL" id="QPJL01000059">
    <property type="protein sequence ID" value="RCW77766.1"/>
    <property type="molecule type" value="Genomic_DNA"/>
</dbReference>
<dbReference type="RefSeq" id="WP_147273366.1">
    <property type="nucleotide sequence ID" value="NZ_QPJL01000059.1"/>
</dbReference>
<comment type="caution">
    <text evidence="2">The sequence shown here is derived from an EMBL/GenBank/DDBJ whole genome shotgun (WGS) entry which is preliminary data.</text>
</comment>
<feature type="region of interest" description="Disordered" evidence="1">
    <location>
        <begin position="35"/>
        <end position="61"/>
    </location>
</feature>
<feature type="non-terminal residue" evidence="2">
    <location>
        <position position="113"/>
    </location>
</feature>
<reference evidence="2 3" key="1">
    <citation type="submission" date="2018-07" db="EMBL/GenBank/DDBJ databases">
        <title>Genomic Encyclopedia of Type Strains, Phase III (KMG-III): the genomes of soil and plant-associated and newly described type strains.</title>
        <authorList>
            <person name="Whitman W."/>
        </authorList>
    </citation>
    <scope>NUCLEOTIDE SEQUENCE [LARGE SCALE GENOMIC DNA]</scope>
    <source>
        <strain evidence="2 3">CECT 8525</strain>
    </source>
</reference>
<gene>
    <name evidence="2" type="ORF">DFP89_1596</name>
</gene>
<evidence type="ECO:0000313" key="2">
    <source>
        <dbReference type="EMBL" id="RCW77766.1"/>
    </source>
</evidence>
<dbReference type="Proteomes" id="UP000253345">
    <property type="component" value="Unassembled WGS sequence"/>
</dbReference>
<organism evidence="2 3">
    <name type="scientific">Paracoccus lutimaris</name>
    <dbReference type="NCBI Taxonomy" id="1490030"/>
    <lineage>
        <taxon>Bacteria</taxon>
        <taxon>Pseudomonadati</taxon>
        <taxon>Pseudomonadota</taxon>
        <taxon>Alphaproteobacteria</taxon>
        <taxon>Rhodobacterales</taxon>
        <taxon>Paracoccaceae</taxon>
        <taxon>Paracoccus</taxon>
    </lineage>
</organism>
<dbReference type="AlphaFoldDB" id="A0A368YEK1"/>
<protein>
    <submittedName>
        <fullName evidence="2">Uncharacterized protein</fullName>
    </submittedName>
</protein>
<keyword evidence="3" id="KW-1185">Reference proteome</keyword>